<organism evidence="4 5">
    <name type="scientific">Porphyridium purpureum</name>
    <name type="common">Red alga</name>
    <name type="synonym">Porphyridium cruentum</name>
    <dbReference type="NCBI Taxonomy" id="35688"/>
    <lineage>
        <taxon>Eukaryota</taxon>
        <taxon>Rhodophyta</taxon>
        <taxon>Bangiophyceae</taxon>
        <taxon>Porphyridiales</taxon>
        <taxon>Porphyridiaceae</taxon>
        <taxon>Porphyridium</taxon>
    </lineage>
</organism>
<evidence type="ECO:0000313" key="5">
    <source>
        <dbReference type="Proteomes" id="UP000324585"/>
    </source>
</evidence>
<evidence type="ECO:0000259" key="2">
    <source>
        <dbReference type="Pfam" id="PF10615"/>
    </source>
</evidence>
<dbReference type="Gene3D" id="2.30.110.10">
    <property type="entry name" value="Electron Transport, Fmn-binding Protein, Chain A"/>
    <property type="match status" value="1"/>
</dbReference>
<feature type="compositionally biased region" description="Polar residues" evidence="1">
    <location>
        <begin position="1"/>
        <end position="18"/>
    </location>
</feature>
<feature type="region of interest" description="Disordered" evidence="1">
    <location>
        <begin position="1"/>
        <end position="23"/>
    </location>
</feature>
<feature type="domain" description="CREG-like beta-barrel" evidence="3">
    <location>
        <begin position="30"/>
        <end position="170"/>
    </location>
</feature>
<evidence type="ECO:0000256" key="1">
    <source>
        <dbReference type="SAM" id="MobiDB-lite"/>
    </source>
</evidence>
<keyword evidence="5" id="KW-1185">Reference proteome</keyword>
<protein>
    <submittedName>
        <fullName evidence="4">Glutamyl-tRNA reductase-binding protein, chloroplastic</fullName>
    </submittedName>
</protein>
<dbReference type="Pfam" id="PF13883">
    <property type="entry name" value="CREG_beta-barrel"/>
    <property type="match status" value="1"/>
</dbReference>
<dbReference type="OMA" id="KSTFNCM"/>
<reference evidence="5" key="1">
    <citation type="journal article" date="2019" name="Nat. Commun.">
        <title>Expansion of phycobilisome linker gene families in mesophilic red algae.</title>
        <authorList>
            <person name="Lee J."/>
            <person name="Kim D."/>
            <person name="Bhattacharya D."/>
            <person name="Yoon H.S."/>
        </authorList>
    </citation>
    <scope>NUCLEOTIDE SEQUENCE [LARGE SCALE GENOMIC DNA]</scope>
    <source>
        <strain evidence="5">CCMP 1328</strain>
    </source>
</reference>
<proteinExistence type="predicted"/>
<comment type="caution">
    <text evidence="4">The sequence shown here is derived from an EMBL/GenBank/DDBJ whole genome shotgun (WGS) entry which is preliminary data.</text>
</comment>
<dbReference type="SUPFAM" id="SSF50475">
    <property type="entry name" value="FMN-binding split barrel"/>
    <property type="match status" value="1"/>
</dbReference>
<accession>A0A5J4Z6S2</accession>
<dbReference type="PANTHER" id="PTHR13343">
    <property type="entry name" value="CREG1 PROTEIN"/>
    <property type="match status" value="1"/>
</dbReference>
<dbReference type="Pfam" id="PF10615">
    <property type="entry name" value="DUF2470"/>
    <property type="match status" value="1"/>
</dbReference>
<dbReference type="PANTHER" id="PTHR13343:SF24">
    <property type="entry name" value="OS07G0573800 PROTEIN"/>
    <property type="match status" value="1"/>
</dbReference>
<gene>
    <name evidence="4" type="ORF">FVE85_7166</name>
</gene>
<dbReference type="Gene3D" id="3.20.180.10">
    <property type="entry name" value="PNP-oxidase-like"/>
    <property type="match status" value="1"/>
</dbReference>
<dbReference type="Proteomes" id="UP000324585">
    <property type="component" value="Unassembled WGS sequence"/>
</dbReference>
<dbReference type="GO" id="GO:0005737">
    <property type="term" value="C:cytoplasm"/>
    <property type="evidence" value="ECO:0007669"/>
    <property type="project" value="UniProtKB-ARBA"/>
</dbReference>
<evidence type="ECO:0000259" key="3">
    <source>
        <dbReference type="Pfam" id="PF13883"/>
    </source>
</evidence>
<dbReference type="EMBL" id="VRMN01000001">
    <property type="protein sequence ID" value="KAA8499581.1"/>
    <property type="molecule type" value="Genomic_DNA"/>
</dbReference>
<dbReference type="OrthoDB" id="2138282at2759"/>
<evidence type="ECO:0000313" key="4">
    <source>
        <dbReference type="EMBL" id="KAA8499581.1"/>
    </source>
</evidence>
<sequence>MQVQGAELATQNQDQPYRNDNIPHKLTLGERARTVAHVCRTGTLCTASEKHDGHPFGSHVDYILNDAGSPVFLLAKNAAHTRNLRANPLCSLFCQPVSNSGQGGGRCTLVGALKPLDDKEAEELKDTYIYFHPHAEQALSVEGKFQFYHMEVNDIYFVGGFGVSATWVEPGKFTEATPDPLAFDAPGIIALMNREKKEELNTLVRVFIGVDDADQVDIMSLDRLGFDLRVRTGAETKEYRIGFREQVQNRFDVQSALTKTLQEAWEKENGFDDLWEGAEERPVIMYYQSYQSM</sequence>
<dbReference type="InterPro" id="IPR055343">
    <property type="entry name" value="CREG_beta-barrel"/>
</dbReference>
<dbReference type="InterPro" id="IPR037119">
    <property type="entry name" value="Haem_oxidase_HugZ-like_sf"/>
</dbReference>
<dbReference type="InterPro" id="IPR019595">
    <property type="entry name" value="DUF2470"/>
</dbReference>
<dbReference type="InterPro" id="IPR012349">
    <property type="entry name" value="Split_barrel_FMN-bd"/>
</dbReference>
<name>A0A5J4Z6S2_PORPP</name>
<feature type="domain" description="DUF2470" evidence="2">
    <location>
        <begin position="187"/>
        <end position="258"/>
    </location>
</feature>
<dbReference type="AlphaFoldDB" id="A0A5J4Z6S2"/>